<sequence>MLFSIPFAILGSVAGIQNIPISNKMVKLLVLLVIGGAAIFHTHWRSKLILSQSMMEGYVKGYENFVQELPDEDSIYFTNKIQIASPLRYIYGKNIFLINDSAEVIRRIPDFLAKKKDIYIIQNGDFSGLNGNLKFSLIGNLQLSGLFPDESIFRFPEFLYKRNLNFQIFKIEKNEAAKGSERVQFEWIPGESGFLSSCGKSEEDGTISATRHEGTLVYGPFLTLAKGKYRLDYLGKNLDHAKFDVAYNRGLLLLSPQENGEDPNSKTLIFEITNPVVDDVEFRVFVEGKSGVQIRRIFLKKI</sequence>
<keyword evidence="2" id="KW-1185">Reference proteome</keyword>
<comment type="caution">
    <text evidence="1">The sequence shown here is derived from an EMBL/GenBank/DDBJ whole genome shotgun (WGS) entry which is preliminary data.</text>
</comment>
<reference evidence="1" key="1">
    <citation type="journal article" date="2019" name="PLoS Negl. Trop. Dis.">
        <title>Revisiting the worldwide diversity of Leptospira species in the environment.</title>
        <authorList>
            <person name="Vincent A.T."/>
            <person name="Schiettekatte O."/>
            <person name="Bourhy P."/>
            <person name="Veyrier F.J."/>
            <person name="Picardeau M."/>
        </authorList>
    </citation>
    <scope>NUCLEOTIDE SEQUENCE [LARGE SCALE GENOMIC DNA]</scope>
    <source>
        <strain evidence="1">201800301</strain>
    </source>
</reference>
<organism evidence="1 2">
    <name type="scientific">Leptospira andrefontaineae</name>
    <dbReference type="NCBI Taxonomy" id="2484976"/>
    <lineage>
        <taxon>Bacteria</taxon>
        <taxon>Pseudomonadati</taxon>
        <taxon>Spirochaetota</taxon>
        <taxon>Spirochaetia</taxon>
        <taxon>Leptospirales</taxon>
        <taxon>Leptospiraceae</taxon>
        <taxon>Leptospira</taxon>
    </lineage>
</organism>
<accession>A0A4V3JGU5</accession>
<gene>
    <name evidence="1" type="ORF">EHO65_00800</name>
</gene>
<dbReference type="OrthoDB" id="345219at2"/>
<name>A0A4V3JGU5_9LEPT</name>
<dbReference type="AlphaFoldDB" id="A0A4V3JGU5"/>
<protein>
    <submittedName>
        <fullName evidence="1">Uncharacterized protein</fullName>
    </submittedName>
</protein>
<proteinExistence type="predicted"/>
<evidence type="ECO:0000313" key="2">
    <source>
        <dbReference type="Proteomes" id="UP000298097"/>
    </source>
</evidence>
<dbReference type="RefSeq" id="WP_135772352.1">
    <property type="nucleotide sequence ID" value="NZ_RQEY01000001.1"/>
</dbReference>
<dbReference type="Proteomes" id="UP000298097">
    <property type="component" value="Unassembled WGS sequence"/>
</dbReference>
<evidence type="ECO:0000313" key="1">
    <source>
        <dbReference type="EMBL" id="TGK44608.1"/>
    </source>
</evidence>
<dbReference type="EMBL" id="RQEY01000001">
    <property type="protein sequence ID" value="TGK44608.1"/>
    <property type="molecule type" value="Genomic_DNA"/>
</dbReference>